<dbReference type="InterPro" id="IPR011990">
    <property type="entry name" value="TPR-like_helical_dom_sf"/>
</dbReference>
<evidence type="ECO:0000313" key="3">
    <source>
        <dbReference type="Proteomes" id="UP000000702"/>
    </source>
</evidence>
<accession>F9WK52</accession>
<dbReference type="OMA" id="GREDHPM"/>
<dbReference type="AlphaFoldDB" id="F9WK52"/>
<reference evidence="2 3" key="2">
    <citation type="journal article" date="2012" name="Proc. Natl. Acad. Sci. U.S.A.">
        <title>Antigenic diversity is generated by distinct evolutionary mechanisms in African trypanosome species.</title>
        <authorList>
            <person name="Jackson A.P."/>
            <person name="Berry A."/>
            <person name="Aslett M."/>
            <person name="Allison H.C."/>
            <person name="Burton P."/>
            <person name="Vavrova-Anderson J."/>
            <person name="Brown R."/>
            <person name="Browne H."/>
            <person name="Corton N."/>
            <person name="Hauser H."/>
            <person name="Gamble J."/>
            <person name="Gilderthorp R."/>
            <person name="Marcello L."/>
            <person name="McQuillan J."/>
            <person name="Otto T.D."/>
            <person name="Quail M.A."/>
            <person name="Sanders M.J."/>
            <person name="van Tonder A."/>
            <person name="Ginger M.L."/>
            <person name="Field M.C."/>
            <person name="Barry J.D."/>
            <person name="Hertz-Fowler C."/>
            <person name="Berriman M."/>
        </authorList>
    </citation>
    <scope>NUCLEOTIDE SEQUENCE [LARGE SCALE GENOMIC DNA]</scope>
    <source>
        <strain evidence="2 3">IL3000</strain>
    </source>
</reference>
<dbReference type="VEuPathDB" id="TriTrypDB:TcIL3000_0_24990"/>
<proteinExistence type="predicted"/>
<name>F9WK52_TRYCI</name>
<evidence type="ECO:0000256" key="1">
    <source>
        <dbReference type="SAM" id="MobiDB-lite"/>
    </source>
</evidence>
<evidence type="ECO:0000313" key="2">
    <source>
        <dbReference type="EMBL" id="CCD17713.1"/>
    </source>
</evidence>
<gene>
    <name evidence="2" type="ORF">TCIL3000_0_24990</name>
</gene>
<reference evidence="3" key="1">
    <citation type="submission" date="2011-07" db="EMBL/GenBank/DDBJ databases">
        <title>Divergent evolution of antigenic variation in African trypanosomes.</title>
        <authorList>
            <person name="Jackson A.P."/>
            <person name="Berry A."/>
            <person name="Allison H.C."/>
            <person name="Burton P."/>
            <person name="Anderson J."/>
            <person name="Aslett M."/>
            <person name="Brown R."/>
            <person name="Corton N."/>
            <person name="Harris D."/>
            <person name="Hauser H."/>
            <person name="Gamble J."/>
            <person name="Gilderthorp R."/>
            <person name="McQuillan J."/>
            <person name="Quail M.A."/>
            <person name="Sanders M."/>
            <person name="Van Tonder A."/>
            <person name="Ginger M.L."/>
            <person name="Donelson J.E."/>
            <person name="Field M.C."/>
            <person name="Barry J.D."/>
            <person name="Berriman M."/>
            <person name="Hertz-Fowler C."/>
        </authorList>
    </citation>
    <scope>NUCLEOTIDE SEQUENCE [LARGE SCALE GENOMIC DNA]</scope>
    <source>
        <strain evidence="3">IL3000</strain>
    </source>
</reference>
<organism evidence="2 3">
    <name type="scientific">Trypanosoma congolense (strain IL3000)</name>
    <dbReference type="NCBI Taxonomy" id="1068625"/>
    <lineage>
        <taxon>Eukaryota</taxon>
        <taxon>Discoba</taxon>
        <taxon>Euglenozoa</taxon>
        <taxon>Kinetoplastea</taxon>
        <taxon>Metakinetoplastina</taxon>
        <taxon>Trypanosomatida</taxon>
        <taxon>Trypanosomatidae</taxon>
        <taxon>Trypanosoma</taxon>
        <taxon>Nannomonas</taxon>
    </lineage>
</organism>
<comment type="caution">
    <text evidence="2">The sequence shown here is derived from an EMBL/GenBank/DDBJ whole genome shotgun (WGS) entry which is preliminary data.</text>
</comment>
<dbReference type="EMBL" id="CAEQ01002809">
    <property type="protein sequence ID" value="CCD17713.1"/>
    <property type="molecule type" value="Genomic_DNA"/>
</dbReference>
<dbReference type="Proteomes" id="UP000000702">
    <property type="component" value="Unassembled WGS sequence"/>
</dbReference>
<sequence length="374" mass="41605">MQSSDGSFAFPILAPHTLPLSGVGSSKLLRSISMRCTLLRRAGFLQNLKPEKNNFFTNLWNKPRTRDESIKSYVPDVIEEGLREQRAVLQENTARDVVVELGYKVLSEIECKRPTPSIAPHLNKILTQYGYKDLIAQRPLSYLLYPCSTINTGHQPHELVLNFTENFRSFVEEVERNGCSLRNKNQNKEEQTAESGKVSTVPTPDVNGADAIPSDMTSDTLKSGPVIMASADKHEPMGVTLFIRILSGMSIANVQSGDLASAVRCVDAGLEYVVEPSRRGALLGMKSGILVRQRKYEEAVECAMEAVQVSGNIQGYIQGAFAMHMLHRLEEAVKFLERGREDHPMNTQLLDLMDKAVKELEQQPVVEETAKITS</sequence>
<keyword evidence="3" id="KW-1185">Reference proteome</keyword>
<feature type="region of interest" description="Disordered" evidence="1">
    <location>
        <begin position="181"/>
        <end position="215"/>
    </location>
</feature>
<protein>
    <submittedName>
        <fullName evidence="2">WGS project CAEQ00000000 data, annotated contig 986</fullName>
    </submittedName>
</protein>
<feature type="compositionally biased region" description="Polar residues" evidence="1">
    <location>
        <begin position="193"/>
        <end position="202"/>
    </location>
</feature>
<dbReference type="SUPFAM" id="SSF48452">
    <property type="entry name" value="TPR-like"/>
    <property type="match status" value="1"/>
</dbReference>
<dbReference type="Gene3D" id="1.25.40.10">
    <property type="entry name" value="Tetratricopeptide repeat domain"/>
    <property type="match status" value="1"/>
</dbReference>